<evidence type="ECO:0000256" key="3">
    <source>
        <dbReference type="ARBA" id="ARBA00022679"/>
    </source>
</evidence>
<evidence type="ECO:0000313" key="8">
    <source>
        <dbReference type="EMBL" id="MBS3057663.1"/>
    </source>
</evidence>
<dbReference type="PROSITE" id="PS00599">
    <property type="entry name" value="AA_TRANSFER_CLASS_2"/>
    <property type="match status" value="1"/>
</dbReference>
<organism evidence="8 9">
    <name type="scientific">Candidatus Iainarchaeum sp</name>
    <dbReference type="NCBI Taxonomy" id="3101447"/>
    <lineage>
        <taxon>Archaea</taxon>
        <taxon>Candidatus Iainarchaeota</taxon>
        <taxon>Candidatus Iainarchaeia</taxon>
        <taxon>Candidatus Iainarchaeales</taxon>
        <taxon>Candidatus Iainarchaeaceae</taxon>
        <taxon>Candidatus Iainarchaeum</taxon>
    </lineage>
</organism>
<dbReference type="Gene3D" id="3.40.640.10">
    <property type="entry name" value="Type I PLP-dependent aspartate aminotransferase-like (Major domain)"/>
    <property type="match status" value="1"/>
</dbReference>
<dbReference type="Pfam" id="PF00155">
    <property type="entry name" value="Aminotran_1_2"/>
    <property type="match status" value="1"/>
</dbReference>
<dbReference type="InterPro" id="IPR050087">
    <property type="entry name" value="AON_synthase_class-II"/>
</dbReference>
<comment type="cofactor">
    <cofactor evidence="1 6">
        <name>pyridoxal 5'-phosphate</name>
        <dbReference type="ChEBI" id="CHEBI:597326"/>
    </cofactor>
</comment>
<reference evidence="8" key="1">
    <citation type="submission" date="2021-03" db="EMBL/GenBank/DDBJ databases">
        <authorList>
            <person name="Jaffe A."/>
        </authorList>
    </citation>
    <scope>NUCLEOTIDE SEQUENCE</scope>
    <source>
        <strain evidence="8">RIFCSPHIGHO2_01_FULL_AR10_44_11</strain>
    </source>
</reference>
<comment type="caution">
    <text evidence="8">The sequence shown here is derived from an EMBL/GenBank/DDBJ whole genome shotgun (WGS) entry which is preliminary data.</text>
</comment>
<dbReference type="InterPro" id="IPR004839">
    <property type="entry name" value="Aminotransferase_I/II_large"/>
</dbReference>
<dbReference type="SUPFAM" id="SSF53383">
    <property type="entry name" value="PLP-dependent transferases"/>
    <property type="match status" value="1"/>
</dbReference>
<gene>
    <name evidence="8" type="ORF">J4415_03495</name>
</gene>
<dbReference type="PANTHER" id="PTHR13693:SF102">
    <property type="entry name" value="2-AMINO-3-KETOBUTYRATE COENZYME A LIGASE, MITOCHONDRIAL"/>
    <property type="match status" value="1"/>
</dbReference>
<evidence type="ECO:0000256" key="5">
    <source>
        <dbReference type="ARBA" id="ARBA00023315"/>
    </source>
</evidence>
<dbReference type="AlphaFoldDB" id="A0A8T4KRL6"/>
<keyword evidence="8" id="KW-0032">Aminotransferase</keyword>
<dbReference type="FunFam" id="3.40.640.10:FF:000006">
    <property type="entry name" value="5-aminolevulinate synthase, mitochondrial"/>
    <property type="match status" value="1"/>
</dbReference>
<reference evidence="8" key="2">
    <citation type="submission" date="2021-05" db="EMBL/GenBank/DDBJ databases">
        <title>Protein family content uncovers lineage relationships and bacterial pathway maintenance mechanisms in DPANN archaea.</title>
        <authorList>
            <person name="Castelle C.J."/>
            <person name="Meheust R."/>
            <person name="Jaffe A.L."/>
            <person name="Seitz K."/>
            <person name="Gong X."/>
            <person name="Baker B.J."/>
            <person name="Banfield J.F."/>
        </authorList>
    </citation>
    <scope>NUCLEOTIDE SEQUENCE</scope>
    <source>
        <strain evidence="8">RIFCSPHIGHO2_01_FULL_AR10_44_11</strain>
    </source>
</reference>
<evidence type="ECO:0000259" key="7">
    <source>
        <dbReference type="Pfam" id="PF00155"/>
    </source>
</evidence>
<evidence type="ECO:0000256" key="1">
    <source>
        <dbReference type="ARBA" id="ARBA00001933"/>
    </source>
</evidence>
<dbReference type="InterPro" id="IPR001917">
    <property type="entry name" value="Aminotrans_II_pyridoxalP_BS"/>
</dbReference>
<dbReference type="Gene3D" id="3.90.1150.10">
    <property type="entry name" value="Aspartate Aminotransferase, domain 1"/>
    <property type="match status" value="1"/>
</dbReference>
<proteinExistence type="inferred from homology"/>
<protein>
    <submittedName>
        <fullName evidence="8">Aminotransferase class I/II-fold pyridoxal phosphate-dependent enzyme</fullName>
    </submittedName>
</protein>
<evidence type="ECO:0000313" key="9">
    <source>
        <dbReference type="Proteomes" id="UP000677687"/>
    </source>
</evidence>
<keyword evidence="5" id="KW-0012">Acyltransferase</keyword>
<dbReference type="InterPro" id="IPR015422">
    <property type="entry name" value="PyrdxlP-dep_Trfase_small"/>
</dbReference>
<evidence type="ECO:0000256" key="4">
    <source>
        <dbReference type="ARBA" id="ARBA00022898"/>
    </source>
</evidence>
<dbReference type="InterPro" id="IPR015424">
    <property type="entry name" value="PyrdxlP-dep_Trfase"/>
</dbReference>
<evidence type="ECO:0000256" key="2">
    <source>
        <dbReference type="ARBA" id="ARBA00008392"/>
    </source>
</evidence>
<dbReference type="InterPro" id="IPR015421">
    <property type="entry name" value="PyrdxlP-dep_Trfase_major"/>
</dbReference>
<keyword evidence="3" id="KW-0808">Transferase</keyword>
<dbReference type="Proteomes" id="UP000677687">
    <property type="component" value="Unassembled WGS sequence"/>
</dbReference>
<dbReference type="EMBL" id="JAGVWD010000052">
    <property type="protein sequence ID" value="MBS3057663.1"/>
    <property type="molecule type" value="Genomic_DNA"/>
</dbReference>
<name>A0A8T4KRL6_9ARCH</name>
<feature type="domain" description="Aminotransferase class I/classII large" evidence="7">
    <location>
        <begin position="43"/>
        <end position="331"/>
    </location>
</feature>
<sequence>MYSKNLLNLLTSELESLEQQGKYKHESALESPQGPKVKVGGREVLMFASNNYLGLANHPEIVRAAKEAADKFGYGMSSVRFICGTNVLHQELEKKISDFLKTEATILFSSCFAANEAFFASLIHQTDVSSGPSFIYSDALNHASIIDGLRLVKKEMFVKRIYPHNDLKALQEMLAADQSENCQLKIIATDGVFSMEGELANLAELAKLAEQYQALLFIDDSHGIGACGPSGKGAADQLKVLEKIDVFSGTLGKALGGASGGFLSGKKELIEFMRQKARPYIFSNTLPPMIAAASIKAIELLGKSPELLVKLKHNTEAFRTGVKARGFTIIEGGHP</sequence>
<evidence type="ECO:0000256" key="6">
    <source>
        <dbReference type="RuleBase" id="RU003693"/>
    </source>
</evidence>
<dbReference type="GO" id="GO:0008483">
    <property type="term" value="F:transaminase activity"/>
    <property type="evidence" value="ECO:0007669"/>
    <property type="project" value="UniProtKB-KW"/>
</dbReference>
<feature type="non-terminal residue" evidence="8">
    <location>
        <position position="335"/>
    </location>
</feature>
<comment type="similarity">
    <text evidence="2 6">Belongs to the class-II pyridoxal-phosphate-dependent aminotransferase family.</text>
</comment>
<dbReference type="GO" id="GO:0030170">
    <property type="term" value="F:pyridoxal phosphate binding"/>
    <property type="evidence" value="ECO:0007669"/>
    <property type="project" value="InterPro"/>
</dbReference>
<dbReference type="GO" id="GO:0016746">
    <property type="term" value="F:acyltransferase activity"/>
    <property type="evidence" value="ECO:0007669"/>
    <property type="project" value="UniProtKB-KW"/>
</dbReference>
<keyword evidence="4 6" id="KW-0663">Pyridoxal phosphate</keyword>
<accession>A0A8T4KRL6</accession>
<dbReference type="PANTHER" id="PTHR13693">
    <property type="entry name" value="CLASS II AMINOTRANSFERASE/8-AMINO-7-OXONONANOATE SYNTHASE"/>
    <property type="match status" value="1"/>
</dbReference>